<dbReference type="PANTHER" id="PTHR23088:SF27">
    <property type="entry name" value="DEAMINATED GLUTATHIONE AMIDASE"/>
    <property type="match status" value="1"/>
</dbReference>
<sequence length="261" mass="28230">MTLRIAAVQAEASPGEVNRNIAKAVDFIQRASSEKVDVIVFPEAFVTGYDDAAFTGSLPASAELDWLDRVQEAVDVTGLLVILNTALDRGGRSTLTDIVLAPGRAPVLAYDKQHLYDSERRWFTAGDHGCSLSAGDLRLGLSVCYDANFPEHAAAAAFNGAVVYINSGAYFPGGEHRRDLHYAARALDNGMYVVFSGLIGGTHQFIGGSAVFNPLGQRIAHVPTAEGMAIADIDPNLISRIRSEQRMWADRRVSLGEYEHH</sequence>
<comment type="similarity">
    <text evidence="1">Belongs to the carbon-nitrogen hydrolase superfamily. NIT1/NIT2 family.</text>
</comment>
<dbReference type="SUPFAM" id="SSF56317">
    <property type="entry name" value="Carbon-nitrogen hydrolase"/>
    <property type="match status" value="1"/>
</dbReference>
<dbReference type="Pfam" id="PF00795">
    <property type="entry name" value="CN_hydrolase"/>
    <property type="match status" value="1"/>
</dbReference>
<organism evidence="3 4">
    <name type="scientific">Microbacterium aquilitoris</name>
    <dbReference type="NCBI Taxonomy" id="3067307"/>
    <lineage>
        <taxon>Bacteria</taxon>
        <taxon>Bacillati</taxon>
        <taxon>Actinomycetota</taxon>
        <taxon>Actinomycetes</taxon>
        <taxon>Micrococcales</taxon>
        <taxon>Microbacteriaceae</taxon>
        <taxon>Microbacterium</taxon>
    </lineage>
</organism>
<evidence type="ECO:0000259" key="2">
    <source>
        <dbReference type="PROSITE" id="PS50263"/>
    </source>
</evidence>
<evidence type="ECO:0000313" key="3">
    <source>
        <dbReference type="EMBL" id="MDT3329258.1"/>
    </source>
</evidence>
<evidence type="ECO:0000313" key="4">
    <source>
        <dbReference type="Proteomes" id="UP001262835"/>
    </source>
</evidence>
<comment type="caution">
    <text evidence="3">The sequence shown here is derived from an EMBL/GenBank/DDBJ whole genome shotgun (WGS) entry which is preliminary data.</text>
</comment>
<gene>
    <name evidence="3" type="ORF">Q9S78_01120</name>
</gene>
<keyword evidence="4" id="KW-1185">Reference proteome</keyword>
<dbReference type="Gene3D" id="3.60.110.10">
    <property type="entry name" value="Carbon-nitrogen hydrolase"/>
    <property type="match status" value="1"/>
</dbReference>
<dbReference type="PANTHER" id="PTHR23088">
    <property type="entry name" value="NITRILASE-RELATED"/>
    <property type="match status" value="1"/>
</dbReference>
<feature type="domain" description="CN hydrolase" evidence="2">
    <location>
        <begin position="3"/>
        <end position="235"/>
    </location>
</feature>
<dbReference type="PROSITE" id="PS50263">
    <property type="entry name" value="CN_HYDROLASE"/>
    <property type="match status" value="1"/>
</dbReference>
<dbReference type="Proteomes" id="UP001262835">
    <property type="component" value="Unassembled WGS sequence"/>
</dbReference>
<evidence type="ECO:0000256" key="1">
    <source>
        <dbReference type="ARBA" id="ARBA00010613"/>
    </source>
</evidence>
<accession>A0ABU3GEZ0</accession>
<keyword evidence="3" id="KW-0378">Hydrolase</keyword>
<dbReference type="RefSeq" id="WP_196800639.1">
    <property type="nucleotide sequence ID" value="NZ_JAUZVT010000001.1"/>
</dbReference>
<name>A0ABU3GEZ0_9MICO</name>
<dbReference type="CDD" id="cd07197">
    <property type="entry name" value="nitrilase"/>
    <property type="match status" value="1"/>
</dbReference>
<reference evidence="3 4" key="1">
    <citation type="submission" date="2023-08" db="EMBL/GenBank/DDBJ databases">
        <title>Microbacterium aquilitoris sp. nov. and Microbacterium gwkjibeachense sp. nov., isolated from beach.</title>
        <authorList>
            <person name="Lee S.D."/>
            <person name="Yang H."/>
            <person name="Kim I."/>
        </authorList>
    </citation>
    <scope>NUCLEOTIDE SEQUENCE [LARGE SCALE GENOMIC DNA]</scope>
    <source>
        <strain evidence="3 4">KSW-18</strain>
    </source>
</reference>
<dbReference type="InterPro" id="IPR003010">
    <property type="entry name" value="C-N_Hydrolase"/>
</dbReference>
<dbReference type="EMBL" id="JAUZVT010000001">
    <property type="protein sequence ID" value="MDT3329258.1"/>
    <property type="molecule type" value="Genomic_DNA"/>
</dbReference>
<proteinExistence type="inferred from homology"/>
<dbReference type="InterPro" id="IPR036526">
    <property type="entry name" value="C-N_Hydrolase_sf"/>
</dbReference>
<dbReference type="GO" id="GO:0016787">
    <property type="term" value="F:hydrolase activity"/>
    <property type="evidence" value="ECO:0007669"/>
    <property type="project" value="UniProtKB-KW"/>
</dbReference>
<protein>
    <submittedName>
        <fullName evidence="3">Carbon-nitrogen hydrolase family protein</fullName>
    </submittedName>
</protein>